<evidence type="ECO:0000256" key="16">
    <source>
        <dbReference type="SAM" id="MobiDB-lite"/>
    </source>
</evidence>
<dbReference type="InterPro" id="IPR009060">
    <property type="entry name" value="UBA-like_sf"/>
</dbReference>
<evidence type="ECO:0000256" key="5">
    <source>
        <dbReference type="ARBA" id="ARBA00020536"/>
    </source>
</evidence>
<evidence type="ECO:0000256" key="15">
    <source>
        <dbReference type="ARBA" id="ARBA00023242"/>
    </source>
</evidence>
<evidence type="ECO:0000259" key="17">
    <source>
        <dbReference type="Pfam" id="PF02845"/>
    </source>
</evidence>
<protein>
    <recommendedName>
        <fullName evidence="5">RNA polymerase II degradation factor 1</fullName>
    </recommendedName>
</protein>
<keyword evidence="9" id="KW-0227">DNA damage</keyword>
<comment type="similarity">
    <text evidence="4">Belongs to the DEF1 family.</text>
</comment>
<organism evidence="18 19">
    <name type="scientific">[Torrubiella] hemipterigena</name>
    <dbReference type="NCBI Taxonomy" id="1531966"/>
    <lineage>
        <taxon>Eukaryota</taxon>
        <taxon>Fungi</taxon>
        <taxon>Dikarya</taxon>
        <taxon>Ascomycota</taxon>
        <taxon>Pezizomycotina</taxon>
        <taxon>Sordariomycetes</taxon>
        <taxon>Hypocreomycetidae</taxon>
        <taxon>Hypocreales</taxon>
        <taxon>Clavicipitaceae</taxon>
        <taxon>Clavicipitaceae incertae sedis</taxon>
        <taxon>'Torrubiella' clade</taxon>
    </lineage>
</organism>
<feature type="compositionally biased region" description="Low complexity" evidence="16">
    <location>
        <begin position="202"/>
        <end position="219"/>
    </location>
</feature>
<comment type="subcellular location">
    <subcellularLocation>
        <location evidence="3">Chromosome</location>
        <location evidence="3">Telomere</location>
    </subcellularLocation>
    <subcellularLocation>
        <location evidence="2">Cytoplasm</location>
    </subcellularLocation>
    <subcellularLocation>
        <location evidence="1">Nucleus</location>
    </subcellularLocation>
</comment>
<dbReference type="InterPro" id="IPR041803">
    <property type="entry name" value="DEF1_CUE"/>
</dbReference>
<reference evidence="18 19" key="1">
    <citation type="journal article" date="2015" name="Genome Announc.">
        <title>Draft Genome Sequence and Gene Annotation of the Entomopathogenic Fungus Verticillium hemipterigenum.</title>
        <authorList>
            <person name="Horn F."/>
            <person name="Habel A."/>
            <person name="Scharf D.H."/>
            <person name="Dworschak J."/>
            <person name="Brakhage A.A."/>
            <person name="Guthke R."/>
            <person name="Hertweck C."/>
            <person name="Linde J."/>
        </authorList>
    </citation>
    <scope>NUCLEOTIDE SEQUENCE [LARGE SCALE GENOMIC DNA]</scope>
</reference>
<keyword evidence="12" id="KW-0779">Telomere</keyword>
<dbReference type="GO" id="GO:0006281">
    <property type="term" value="P:DNA repair"/>
    <property type="evidence" value="ECO:0007669"/>
    <property type="project" value="UniProtKB-KW"/>
</dbReference>
<dbReference type="InterPro" id="IPR003892">
    <property type="entry name" value="CUE"/>
</dbReference>
<feature type="compositionally biased region" description="Low complexity" evidence="16">
    <location>
        <begin position="778"/>
        <end position="813"/>
    </location>
</feature>
<feature type="compositionally biased region" description="Polar residues" evidence="16">
    <location>
        <begin position="566"/>
        <end position="583"/>
    </location>
</feature>
<keyword evidence="8" id="KW-0597">Phosphoprotein</keyword>
<keyword evidence="14" id="KW-0234">DNA repair</keyword>
<keyword evidence="13" id="KW-0238">DNA-binding</keyword>
<keyword evidence="15" id="KW-0539">Nucleus</keyword>
<dbReference type="SUPFAM" id="SSF46934">
    <property type="entry name" value="UBA-like"/>
    <property type="match status" value="1"/>
</dbReference>
<feature type="compositionally biased region" description="Low complexity" evidence="16">
    <location>
        <begin position="1"/>
        <end position="13"/>
    </location>
</feature>
<dbReference type="Proteomes" id="UP000039046">
    <property type="component" value="Unassembled WGS sequence"/>
</dbReference>
<accession>A0A0A1STS8</accession>
<dbReference type="PANTHER" id="PTHR16308">
    <property type="entry name" value="UBIQUITIN ASSOCIATED PROTEIN 2-LIKE/LINGERER"/>
    <property type="match status" value="1"/>
</dbReference>
<feature type="compositionally biased region" description="Low complexity" evidence="16">
    <location>
        <begin position="304"/>
        <end position="313"/>
    </location>
</feature>
<feature type="compositionally biased region" description="Polar residues" evidence="16">
    <location>
        <begin position="122"/>
        <end position="133"/>
    </location>
</feature>
<feature type="compositionally biased region" description="Gly residues" evidence="16">
    <location>
        <begin position="700"/>
        <end position="709"/>
    </location>
</feature>
<gene>
    <name evidence="18" type="ORF">VHEMI03883</name>
</gene>
<name>A0A0A1STS8_9HYPO</name>
<feature type="region of interest" description="Disordered" evidence="16">
    <location>
        <begin position="372"/>
        <end position="634"/>
    </location>
</feature>
<evidence type="ECO:0000256" key="14">
    <source>
        <dbReference type="ARBA" id="ARBA00023204"/>
    </source>
</evidence>
<dbReference type="PANTHER" id="PTHR16308:SF13">
    <property type="entry name" value="PROTEIN LINGERER"/>
    <property type="match status" value="1"/>
</dbReference>
<feature type="compositionally biased region" description="Gly residues" evidence="16">
    <location>
        <begin position="651"/>
        <end position="665"/>
    </location>
</feature>
<dbReference type="GO" id="GO:0000781">
    <property type="term" value="C:chromosome, telomeric region"/>
    <property type="evidence" value="ECO:0007669"/>
    <property type="project" value="UniProtKB-SubCell"/>
</dbReference>
<feature type="compositionally biased region" description="Low complexity" evidence="16">
    <location>
        <begin position="733"/>
        <end position="758"/>
    </location>
</feature>
<feature type="compositionally biased region" description="Acidic residues" evidence="16">
    <location>
        <begin position="397"/>
        <end position="408"/>
    </location>
</feature>
<dbReference type="AlphaFoldDB" id="A0A0A1STS8"/>
<feature type="compositionally biased region" description="Polar residues" evidence="16">
    <location>
        <begin position="591"/>
        <end position="604"/>
    </location>
</feature>
<feature type="compositionally biased region" description="Gly residues" evidence="16">
    <location>
        <begin position="840"/>
        <end position="864"/>
    </location>
</feature>
<feature type="compositionally biased region" description="Pro residues" evidence="16">
    <location>
        <begin position="230"/>
        <end position="247"/>
    </location>
</feature>
<dbReference type="GO" id="GO:0005737">
    <property type="term" value="C:cytoplasm"/>
    <property type="evidence" value="ECO:0007669"/>
    <property type="project" value="UniProtKB-SubCell"/>
</dbReference>
<keyword evidence="19" id="KW-1185">Reference proteome</keyword>
<sequence>MSEATSRSSASRGRGSGRGGRGGFGGRGGRRANGDSHQSTDDSLGAFDDDGDLSELRKQYGDKTSAIREMFPDWSEADILFALQETNGDQTEAATKIADGTISQWGEVSKAKKPTRPKAKEASTSTEQPSTARATRGGRTVSEGGRGRGRATDRGGRAPRGRSEKPGPNGARKDGELSVPTEESPAWSTDKPEVKAEPTPSAVEDVAPEPAKPAAPAVKTWASMLRQSAPPKPAPKPTPKPVEPVAPAPIEQQPAAEEEEKTPVAQNATVEPVAVIEEPALPPPRDDLTETNLEQVIDDSQPPATGTAASTAADSWDPRQSPLSSNATPLSAAQHQHQSRAPISGYAASAIKATAERTSRVPSYQRRVLDQEEAVRMPGNREVDRTAVQFGAFNLTDGDEDVDGEREDAETRAQPPADSPVSHPRASLPPVSQSIAVPDAFAQKPNAPAPPPGMAPAGQTPQTSAPNQQYGRFGAQDAAAGQKPLDPFNQQAAPASQPPFDTPATSQPPTHGAFSSAPGDYSNYYTANQPDRNPYNYYGQQQQYGQHQQGQQDGAAAQRPLGGYHATQTDNLSQYPQSGSMHSQPRFGGASDSQNSGHSTPNPTAQAQQQSQGQGQSAQGSQPQGHGQQYPSYGHYYHPYYPNNYYSAYGGQGGFSPYGSKGGMYGQPYGVSPNGPYDQASSQGGFGGPSSLHRDNSASGGLGDYGRTGAGQAAGQPGLAGAGFGTTSHDSFQRGSGSFQSGSQSYGAQSQQGANSSADDLKPFGDNKTGSGPSPSLGGARPGSAANNAAGSQGSGLPPPQGAAYGAYPNQGQGLHGSGGYGMGGAAGSSQHGNAPYGSYGQGFGGSGYYGGGQQQRGWGGNYH</sequence>
<feature type="region of interest" description="Disordered" evidence="16">
    <location>
        <begin position="91"/>
        <end position="345"/>
    </location>
</feature>
<dbReference type="InterPro" id="IPR051833">
    <property type="entry name" value="TC-DDR_regulator"/>
</dbReference>
<evidence type="ECO:0000256" key="2">
    <source>
        <dbReference type="ARBA" id="ARBA00004496"/>
    </source>
</evidence>
<evidence type="ECO:0000256" key="6">
    <source>
        <dbReference type="ARBA" id="ARBA00022454"/>
    </source>
</evidence>
<dbReference type="CDD" id="cd14368">
    <property type="entry name" value="CUE_DEF1_like"/>
    <property type="match status" value="1"/>
</dbReference>
<dbReference type="GO" id="GO:0005634">
    <property type="term" value="C:nucleus"/>
    <property type="evidence" value="ECO:0007669"/>
    <property type="project" value="UniProtKB-SubCell"/>
</dbReference>
<dbReference type="GO" id="GO:0043130">
    <property type="term" value="F:ubiquitin binding"/>
    <property type="evidence" value="ECO:0007669"/>
    <property type="project" value="InterPro"/>
</dbReference>
<feature type="compositionally biased region" description="Polar residues" evidence="16">
    <location>
        <begin position="459"/>
        <end position="470"/>
    </location>
</feature>
<feature type="region of interest" description="Disordered" evidence="16">
    <location>
        <begin position="1"/>
        <end position="54"/>
    </location>
</feature>
<evidence type="ECO:0000256" key="8">
    <source>
        <dbReference type="ARBA" id="ARBA00022553"/>
    </source>
</evidence>
<evidence type="ECO:0000256" key="3">
    <source>
        <dbReference type="ARBA" id="ARBA00004574"/>
    </source>
</evidence>
<evidence type="ECO:0000256" key="13">
    <source>
        <dbReference type="ARBA" id="ARBA00023125"/>
    </source>
</evidence>
<feature type="compositionally biased region" description="Low complexity" evidence="16">
    <location>
        <begin position="537"/>
        <end position="558"/>
    </location>
</feature>
<feature type="compositionally biased region" description="Gly residues" evidence="16">
    <location>
        <begin position="14"/>
        <end position="27"/>
    </location>
</feature>
<proteinExistence type="inferred from homology"/>
<feature type="compositionally biased region" description="Low complexity" evidence="16">
    <location>
        <begin position="605"/>
        <end position="634"/>
    </location>
</feature>
<feature type="compositionally biased region" description="Polar residues" evidence="16">
    <location>
        <begin position="321"/>
        <end position="341"/>
    </location>
</feature>
<evidence type="ECO:0000256" key="12">
    <source>
        <dbReference type="ARBA" id="ARBA00022895"/>
    </source>
</evidence>
<keyword evidence="10" id="KW-0833">Ubl conjugation pathway</keyword>
<evidence type="ECO:0000256" key="1">
    <source>
        <dbReference type="ARBA" id="ARBA00004123"/>
    </source>
</evidence>
<keyword evidence="11" id="KW-0832">Ubl conjugation</keyword>
<evidence type="ECO:0000256" key="9">
    <source>
        <dbReference type="ARBA" id="ARBA00022763"/>
    </source>
</evidence>
<keyword evidence="6" id="KW-0158">Chromosome</keyword>
<evidence type="ECO:0000256" key="10">
    <source>
        <dbReference type="ARBA" id="ARBA00022786"/>
    </source>
</evidence>
<evidence type="ECO:0000313" key="18">
    <source>
        <dbReference type="EMBL" id="CEJ85732.1"/>
    </source>
</evidence>
<dbReference type="HOGENOM" id="CLU_008092_0_0_1"/>
<feature type="compositionally biased region" description="Basic and acidic residues" evidence="16">
    <location>
        <begin position="372"/>
        <end position="385"/>
    </location>
</feature>
<dbReference type="STRING" id="1531966.A0A0A1STS8"/>
<dbReference type="EMBL" id="CDHN01000002">
    <property type="protein sequence ID" value="CEJ85732.1"/>
    <property type="molecule type" value="Genomic_DNA"/>
</dbReference>
<feature type="region of interest" description="Disordered" evidence="16">
    <location>
        <begin position="651"/>
        <end position="864"/>
    </location>
</feature>
<feature type="domain" description="CUE" evidence="17">
    <location>
        <begin position="65"/>
        <end position="89"/>
    </location>
</feature>
<feature type="compositionally biased region" description="Gly residues" evidence="16">
    <location>
        <begin position="814"/>
        <end position="827"/>
    </location>
</feature>
<dbReference type="OrthoDB" id="5396806at2759"/>
<dbReference type="Pfam" id="PF02845">
    <property type="entry name" value="CUE"/>
    <property type="match status" value="1"/>
</dbReference>
<evidence type="ECO:0000256" key="11">
    <source>
        <dbReference type="ARBA" id="ARBA00022843"/>
    </source>
</evidence>
<dbReference type="GO" id="GO:0003677">
    <property type="term" value="F:DNA binding"/>
    <property type="evidence" value="ECO:0007669"/>
    <property type="project" value="UniProtKB-KW"/>
</dbReference>
<evidence type="ECO:0000256" key="4">
    <source>
        <dbReference type="ARBA" id="ARBA00005491"/>
    </source>
</evidence>
<feature type="compositionally biased region" description="Basic and acidic residues" evidence="16">
    <location>
        <begin position="150"/>
        <end position="176"/>
    </location>
</feature>
<evidence type="ECO:0000256" key="7">
    <source>
        <dbReference type="ARBA" id="ARBA00022490"/>
    </source>
</evidence>
<evidence type="ECO:0000313" key="19">
    <source>
        <dbReference type="Proteomes" id="UP000039046"/>
    </source>
</evidence>
<keyword evidence="7" id="KW-0963">Cytoplasm</keyword>